<accession>A0AAV2D9K4</accession>
<evidence type="ECO:0000313" key="1">
    <source>
        <dbReference type="EMBL" id="CAL1369795.1"/>
    </source>
</evidence>
<protein>
    <submittedName>
        <fullName evidence="1">Uncharacterized protein</fullName>
    </submittedName>
</protein>
<proteinExistence type="predicted"/>
<name>A0AAV2D9K4_9ROSI</name>
<organism evidence="1 2">
    <name type="scientific">Linum trigynum</name>
    <dbReference type="NCBI Taxonomy" id="586398"/>
    <lineage>
        <taxon>Eukaryota</taxon>
        <taxon>Viridiplantae</taxon>
        <taxon>Streptophyta</taxon>
        <taxon>Embryophyta</taxon>
        <taxon>Tracheophyta</taxon>
        <taxon>Spermatophyta</taxon>
        <taxon>Magnoliopsida</taxon>
        <taxon>eudicotyledons</taxon>
        <taxon>Gunneridae</taxon>
        <taxon>Pentapetalae</taxon>
        <taxon>rosids</taxon>
        <taxon>fabids</taxon>
        <taxon>Malpighiales</taxon>
        <taxon>Linaceae</taxon>
        <taxon>Linum</taxon>
    </lineage>
</organism>
<sequence>MEGPLLDTCCEEYEDFDEVEAIEDILVEVPYLSAQKVEQHNEEQDCHGGDECMKILGDSSFVPEYDHIDFVVGDAIFEEGAHMENQQEFQSYVEGFQHNNVSTIRGRIVFKKS</sequence>
<gene>
    <name evidence="1" type="ORF">LTRI10_LOCUS12218</name>
</gene>
<dbReference type="EMBL" id="OZ034815">
    <property type="protein sequence ID" value="CAL1369795.1"/>
    <property type="molecule type" value="Genomic_DNA"/>
</dbReference>
<dbReference type="Proteomes" id="UP001497516">
    <property type="component" value="Chromosome 2"/>
</dbReference>
<evidence type="ECO:0000313" key="2">
    <source>
        <dbReference type="Proteomes" id="UP001497516"/>
    </source>
</evidence>
<reference evidence="1 2" key="1">
    <citation type="submission" date="2024-04" db="EMBL/GenBank/DDBJ databases">
        <authorList>
            <person name="Fracassetti M."/>
        </authorList>
    </citation>
    <scope>NUCLEOTIDE SEQUENCE [LARGE SCALE GENOMIC DNA]</scope>
</reference>
<dbReference type="AlphaFoldDB" id="A0AAV2D9K4"/>
<keyword evidence="2" id="KW-1185">Reference proteome</keyword>